<evidence type="ECO:0000313" key="3">
    <source>
        <dbReference type="Proteomes" id="UP000198345"/>
    </source>
</evidence>
<dbReference type="AlphaFoldDB" id="A0A226H265"/>
<proteinExistence type="predicted"/>
<accession>A0A226H265</accession>
<gene>
    <name evidence="2" type="ORF">B0A66_15500</name>
</gene>
<comment type="caution">
    <text evidence="2">The sequence shown here is derived from an EMBL/GenBank/DDBJ whole genome shotgun (WGS) entry which is preliminary data.</text>
</comment>
<organism evidence="2 3">
    <name type="scientific">Flavobacterium hercynium</name>
    <dbReference type="NCBI Taxonomy" id="387094"/>
    <lineage>
        <taxon>Bacteria</taxon>
        <taxon>Pseudomonadati</taxon>
        <taxon>Bacteroidota</taxon>
        <taxon>Flavobacteriia</taxon>
        <taxon>Flavobacteriales</taxon>
        <taxon>Flavobacteriaceae</taxon>
        <taxon>Flavobacterium</taxon>
    </lineage>
</organism>
<dbReference type="InterPro" id="IPR020941">
    <property type="entry name" value="SUFU-like_domain"/>
</dbReference>
<dbReference type="Proteomes" id="UP000198345">
    <property type="component" value="Unassembled WGS sequence"/>
</dbReference>
<feature type="domain" description="Suppressor of fused-like" evidence="1">
    <location>
        <begin position="25"/>
        <end position="163"/>
    </location>
</feature>
<reference evidence="2 3" key="1">
    <citation type="submission" date="2016-11" db="EMBL/GenBank/DDBJ databases">
        <title>Whole genomes of Flavobacteriaceae.</title>
        <authorList>
            <person name="Stine C."/>
            <person name="Li C."/>
            <person name="Tadesse D."/>
        </authorList>
    </citation>
    <scope>NUCLEOTIDE SEQUENCE [LARGE SCALE GENOMIC DNA]</scope>
    <source>
        <strain evidence="2 3">DSM 18292</strain>
    </source>
</reference>
<keyword evidence="3" id="KW-1185">Reference proteome</keyword>
<sequence length="182" mass="21239">MYLNHLDNIFQQEPVYIMGEKDENGLQGVSVMMYKDVPEQGFITGITYGLSLVEHPEWKLGRQELCISVESTDENWAKVIGFVAEKLRGDCPFLYEQTINFREQISKDSEMDAFFVFAPSTLDRDDYLNIDIGLDYKINIAGFYPIYSSEIEVIEKIGLKDFWHHPNFDNYAVNRERIKDQE</sequence>
<protein>
    <recommendedName>
        <fullName evidence="1">Suppressor of fused-like domain-containing protein</fullName>
    </recommendedName>
</protein>
<name>A0A226H265_9FLAO</name>
<dbReference type="EMBL" id="MUGW01000032">
    <property type="protein sequence ID" value="OXA88409.1"/>
    <property type="molecule type" value="Genomic_DNA"/>
</dbReference>
<evidence type="ECO:0000259" key="1">
    <source>
        <dbReference type="Pfam" id="PF05076"/>
    </source>
</evidence>
<dbReference type="Pfam" id="PF05076">
    <property type="entry name" value="SUFU"/>
    <property type="match status" value="1"/>
</dbReference>
<evidence type="ECO:0000313" key="2">
    <source>
        <dbReference type="EMBL" id="OXA88409.1"/>
    </source>
</evidence>